<organism evidence="1 2">
    <name type="scientific">Rossellomorea marisflavi</name>
    <dbReference type="NCBI Taxonomy" id="189381"/>
    <lineage>
        <taxon>Bacteria</taxon>
        <taxon>Bacillati</taxon>
        <taxon>Bacillota</taxon>
        <taxon>Bacilli</taxon>
        <taxon>Bacillales</taxon>
        <taxon>Bacillaceae</taxon>
        <taxon>Rossellomorea</taxon>
    </lineage>
</organism>
<dbReference type="InterPro" id="IPR036457">
    <property type="entry name" value="PPM-type-like_dom_sf"/>
</dbReference>
<dbReference type="SUPFAM" id="SSF81606">
    <property type="entry name" value="PP2C-like"/>
    <property type="match status" value="1"/>
</dbReference>
<dbReference type="OrthoDB" id="508128at2"/>
<name>A0A163LTX3_9BACI</name>
<gene>
    <name evidence="1" type="ORF">AV649_16665</name>
</gene>
<dbReference type="RefSeq" id="WP_063190940.1">
    <property type="nucleotide sequence ID" value="NZ_JBLGCT010000001.1"/>
</dbReference>
<dbReference type="AlphaFoldDB" id="A0A163LTX3"/>
<reference evidence="2" key="1">
    <citation type="submission" date="2016-01" db="EMBL/GenBank/DDBJ databases">
        <title>Whole genome sequencing of Bhargavaea cecembensis T14.</title>
        <authorList>
            <person name="Hong K.W."/>
        </authorList>
    </citation>
    <scope>NUCLEOTIDE SEQUENCE [LARGE SCALE GENOMIC DNA]</scope>
    <source>
        <strain evidence="2">M19</strain>
    </source>
</reference>
<accession>A0A163LTX3</accession>
<dbReference type="Gene3D" id="3.60.40.10">
    <property type="entry name" value="PPM-type phosphatase domain"/>
    <property type="match status" value="1"/>
</dbReference>
<evidence type="ECO:0000313" key="2">
    <source>
        <dbReference type="Proteomes" id="UP000076510"/>
    </source>
</evidence>
<comment type="caution">
    <text evidence="1">The sequence shown here is derived from an EMBL/GenBank/DDBJ whole genome shotgun (WGS) entry which is preliminary data.</text>
</comment>
<protein>
    <submittedName>
        <fullName evidence="1">Uncharacterized protein</fullName>
    </submittedName>
</protein>
<sequence length="275" mass="31316">MTYTVVESYTHAKTGREEDNEDRIVTVSGFAAVIDGMTPQDKSLYSGVSPALICTERLFECIGRFDRDISCHDAVTALTDCIADYYREHHILEDVSSHPHKRMGANIILYSDHRKEVWFVGDCQCSIDGVVTTNEKLVDQLMTDMRITILRSYLETRNVGDLYEKDLSTLHIQPFLRQQYHQQNNQTDSPLAYTVIDGFPVIRDQVKVINVKEAKDVILASDGYPVLKEDLAQTEAALSHLLKNDPLCYFLKPNTKGLEKGKDSFDDRAYLRMKV</sequence>
<proteinExistence type="predicted"/>
<dbReference type="Proteomes" id="UP000076510">
    <property type="component" value="Unassembled WGS sequence"/>
</dbReference>
<dbReference type="EMBL" id="LQQY01000009">
    <property type="protein sequence ID" value="KZE51001.1"/>
    <property type="molecule type" value="Genomic_DNA"/>
</dbReference>
<evidence type="ECO:0000313" key="1">
    <source>
        <dbReference type="EMBL" id="KZE51001.1"/>
    </source>
</evidence>